<gene>
    <name evidence="1" type="ORF">DXB99_04455</name>
</gene>
<sequence length="96" mass="11146">MGQFKDYEDLDEHPFTGLRKLSMPFKARIKNTEYIRKFFDGTPNFSQVEDVTIGKVYEIHAINGYGDVSDFIFTDDLGNENRLGSFFFEDAESEDK</sequence>
<dbReference type="AlphaFoldDB" id="A0A3E4YFK5"/>
<accession>A0A3E4YFK5</accession>
<proteinExistence type="predicted"/>
<protein>
    <submittedName>
        <fullName evidence="1">Uncharacterized protein</fullName>
    </submittedName>
</protein>
<organism evidence="1 2">
    <name type="scientific">Agathobacter rectalis</name>
    <dbReference type="NCBI Taxonomy" id="39491"/>
    <lineage>
        <taxon>Bacteria</taxon>
        <taxon>Bacillati</taxon>
        <taxon>Bacillota</taxon>
        <taxon>Clostridia</taxon>
        <taxon>Lachnospirales</taxon>
        <taxon>Lachnospiraceae</taxon>
        <taxon>Agathobacter</taxon>
    </lineage>
</organism>
<dbReference type="RefSeq" id="WP_117718467.1">
    <property type="nucleotide sequence ID" value="NZ_QSTP01000002.1"/>
</dbReference>
<dbReference type="EMBL" id="QSTP01000002">
    <property type="protein sequence ID" value="RGM73373.1"/>
    <property type="molecule type" value="Genomic_DNA"/>
</dbReference>
<evidence type="ECO:0000313" key="1">
    <source>
        <dbReference type="EMBL" id="RGM73373.1"/>
    </source>
</evidence>
<comment type="caution">
    <text evidence="1">The sequence shown here is derived from an EMBL/GenBank/DDBJ whole genome shotgun (WGS) entry which is preliminary data.</text>
</comment>
<dbReference type="Proteomes" id="UP000260758">
    <property type="component" value="Unassembled WGS sequence"/>
</dbReference>
<evidence type="ECO:0000313" key="2">
    <source>
        <dbReference type="Proteomes" id="UP000260758"/>
    </source>
</evidence>
<name>A0A3E4YFK5_9FIRM</name>
<reference evidence="1 2" key="1">
    <citation type="submission" date="2018-08" db="EMBL/GenBank/DDBJ databases">
        <title>A genome reference for cultivated species of the human gut microbiota.</title>
        <authorList>
            <person name="Zou Y."/>
            <person name="Xue W."/>
            <person name="Luo G."/>
        </authorList>
    </citation>
    <scope>NUCLEOTIDE SEQUENCE [LARGE SCALE GENOMIC DNA]</scope>
    <source>
        <strain evidence="1 2">OM07-13</strain>
    </source>
</reference>